<keyword evidence="2 5" id="KW-0645">Protease</keyword>
<evidence type="ECO:0000259" key="8">
    <source>
        <dbReference type="Pfam" id="PF07705"/>
    </source>
</evidence>
<dbReference type="InterPro" id="IPR015500">
    <property type="entry name" value="Peptidase_S8_subtilisin-rel"/>
</dbReference>
<dbReference type="Gene3D" id="2.60.40.10">
    <property type="entry name" value="Immunoglobulins"/>
    <property type="match status" value="1"/>
</dbReference>
<dbReference type="EMBL" id="WTVP01000033">
    <property type="protein sequence ID" value="NMG16349.1"/>
    <property type="molecule type" value="Genomic_DNA"/>
</dbReference>
<evidence type="ECO:0000259" key="10">
    <source>
        <dbReference type="Pfam" id="PF18998"/>
    </source>
</evidence>
<name>A0ABX1NWE5_9RHOO</name>
<comment type="similarity">
    <text evidence="1 5 6">Belongs to the peptidase S8 family.</text>
</comment>
<dbReference type="PROSITE" id="PS00136">
    <property type="entry name" value="SUBTILASE_ASP"/>
    <property type="match status" value="1"/>
</dbReference>
<keyword evidence="4 5" id="KW-0720">Serine protease</keyword>
<feature type="domain" description="CARDB" evidence="8">
    <location>
        <begin position="801"/>
        <end position="898"/>
    </location>
</feature>
<keyword evidence="12" id="KW-1185">Reference proteome</keyword>
<evidence type="ECO:0000313" key="11">
    <source>
        <dbReference type="EMBL" id="NMG16349.1"/>
    </source>
</evidence>
<evidence type="ECO:0000256" key="3">
    <source>
        <dbReference type="ARBA" id="ARBA00022801"/>
    </source>
</evidence>
<dbReference type="InterPro" id="IPR036852">
    <property type="entry name" value="Peptidase_S8/S53_dom_sf"/>
</dbReference>
<accession>A0ABX1NWE5</accession>
<feature type="domain" description="Bacterial repeat" evidence="10">
    <location>
        <begin position="938"/>
        <end position="989"/>
    </location>
</feature>
<dbReference type="Pfam" id="PF07705">
    <property type="entry name" value="CARDB"/>
    <property type="match status" value="1"/>
</dbReference>
<reference evidence="11 12" key="1">
    <citation type="submission" date="2019-12" db="EMBL/GenBank/DDBJ databases">
        <title>Comparative genomics gives insights into the taxonomy of the Azoarcus-Aromatoleum group and reveals separate origins of nif in the plant-associated Azoarcus and non-plant-associated Aromatoleum sub-groups.</title>
        <authorList>
            <person name="Lafos M."/>
            <person name="Maluk M."/>
            <person name="Batista M."/>
            <person name="Junghare M."/>
            <person name="Carmona M."/>
            <person name="Faoro H."/>
            <person name="Cruz L.M."/>
            <person name="Battistoni F."/>
            <person name="De Souza E."/>
            <person name="Pedrosa F."/>
            <person name="Chen W.-M."/>
            <person name="Poole P.S."/>
            <person name="Dixon R.A."/>
            <person name="James E.K."/>
        </authorList>
    </citation>
    <scope>NUCLEOTIDE SEQUENCE [LARGE SCALE GENOMIC DNA]</scope>
    <source>
        <strain evidence="11 12">PbN1</strain>
    </source>
</reference>
<feature type="active site" description="Charge relay system" evidence="5">
    <location>
        <position position="305"/>
    </location>
</feature>
<dbReference type="Pfam" id="PF18998">
    <property type="entry name" value="Flg_new_2"/>
    <property type="match status" value="2"/>
</dbReference>
<dbReference type="PANTHER" id="PTHR43806:SF11">
    <property type="entry name" value="CEREVISIN-RELATED"/>
    <property type="match status" value="1"/>
</dbReference>
<dbReference type="Proteomes" id="UP000633943">
    <property type="component" value="Unassembled WGS sequence"/>
</dbReference>
<dbReference type="PROSITE" id="PS51892">
    <property type="entry name" value="SUBTILASE"/>
    <property type="match status" value="1"/>
</dbReference>
<dbReference type="SUPFAM" id="SSF52743">
    <property type="entry name" value="Subtilisin-like"/>
    <property type="match status" value="1"/>
</dbReference>
<gene>
    <name evidence="11" type="ORF">GPA24_12500</name>
</gene>
<dbReference type="PANTHER" id="PTHR43806">
    <property type="entry name" value="PEPTIDASE S8"/>
    <property type="match status" value="1"/>
</dbReference>
<proteinExistence type="inferred from homology"/>
<dbReference type="PRINTS" id="PR00723">
    <property type="entry name" value="SUBTILISIN"/>
</dbReference>
<dbReference type="InterPro" id="IPR013783">
    <property type="entry name" value="Ig-like_fold"/>
</dbReference>
<feature type="domain" description="Peptidase S8/S53" evidence="7">
    <location>
        <begin position="296"/>
        <end position="544"/>
    </location>
</feature>
<dbReference type="InterPro" id="IPR023827">
    <property type="entry name" value="Peptidase_S8_Asp-AS"/>
</dbReference>
<feature type="active site" description="Charge relay system" evidence="5">
    <location>
        <position position="511"/>
    </location>
</feature>
<feature type="active site" description="Charge relay system" evidence="5">
    <location>
        <position position="346"/>
    </location>
</feature>
<evidence type="ECO:0000256" key="2">
    <source>
        <dbReference type="ARBA" id="ARBA00022670"/>
    </source>
</evidence>
<dbReference type="PROSITE" id="PS00138">
    <property type="entry name" value="SUBTILASE_SER"/>
    <property type="match status" value="1"/>
</dbReference>
<feature type="domain" description="Bacterial repeat" evidence="10">
    <location>
        <begin position="598"/>
        <end position="650"/>
    </location>
</feature>
<evidence type="ECO:0000256" key="4">
    <source>
        <dbReference type="ARBA" id="ARBA00022825"/>
    </source>
</evidence>
<dbReference type="InterPro" id="IPR000209">
    <property type="entry name" value="Peptidase_S8/S53_dom"/>
</dbReference>
<evidence type="ECO:0000256" key="6">
    <source>
        <dbReference type="RuleBase" id="RU003355"/>
    </source>
</evidence>
<dbReference type="InterPro" id="IPR011635">
    <property type="entry name" value="CARDB"/>
</dbReference>
<evidence type="ECO:0000256" key="5">
    <source>
        <dbReference type="PROSITE-ProRule" id="PRU01240"/>
    </source>
</evidence>
<evidence type="ECO:0000259" key="9">
    <source>
        <dbReference type="Pfam" id="PF13946"/>
    </source>
</evidence>
<protein>
    <submittedName>
        <fullName evidence="11">S8 family serine peptidase</fullName>
    </submittedName>
</protein>
<sequence length="1208" mass="126297">MRGDLQPACDGVSLRLAVYLQGPNYTTAQRGIVMRIHAQSRAPCNLGEGDWLGVGTGAPLDMGLDGRKPQSFVNYPLYPRLESQVESDKFDLHRKGGVNCMLQRFRGRTLLVGFATSASCRGALWFGVMLILSCLWVPPAKGALLGKTHYSVGLFDAAEDIVRLNREDQAALSGNAEISIIVEYEDDEVLPAVPGASGGLKLPFEAAEVLERRARTYRSRKDQVLQALDKRLVIEVRDYKHLPMSVLRLHTPEALAALLRQPGVRRVHSDVRLKRTLSASLPLIGQPSAVATGRTGSGTAIAILDTGVDYTHPAFGSCAAPGAGCRVAFARDFAPDDFVRDDAIRHGTNVAAIAAAVAPGARIVSLDVFDGEYAWSSHIIAAIDWVIANRAVHNIVAMNLSLGAGRFPVSCGADVFAAPINRARAAGVLASVASGNDAYKAALSTPACVPSAVSVGAVYDDALGTMRWGNCTDTQSRADETTCFSNSADFLVLLAPGAIINAGGIAMGGTSQAAPHVAGAVAVLRAQYPDESPDAIVARLTSSTVRITDTNGISTPRLDLLTALDPPIDAQPVTIGRSGTGSGRVTSTPTGIDCGSVCTGYFQLHGLVTLEAYPESGSVFAGWEGDCSGTLPYCAIALNAPKSVTALFSSMGDGASLSDALDMPDAVWDTSGEAPWHAEVRSGRLAARSGQIGHGQLSLLQTSLAGPGILSFQWRVSSERGYDYLDLYIDDGFANGISGETDWRTVSIPLGTGRYTLSWVFNKDNSVSAGEDAAWVNEVNFVPTMTGSANLVPVQVGSSDVGQPGGAIAVSATISNQGEGTALPFLVRYYLSPDRVIDAGDLDTLQGCTIVGLAQGGNVDCSGSVVIPPDTPPGTYYVGILVDPDNQVAETSDEDNGLAASSEVTISLELSTVTVVPIGAGLGRVTTLPAGIDCGTNCSALFPGGSAIALRAVPVSGSAFAGWSGSCSGMHPECSIVVDGDASIGANFVLSGVDGRALTHRQVIAAMYAAFFDRAPDAAGLAFWLDNMGAGQQGSDIAAGFARHPAFATLYGGLSNSTFVERIYVNMLGNGGDPDGIAYWTSLLDHGLSRSSMVAGLVEGAMLIDLDAMYANGELSQFEYERALVRQRQITNRAVVGQYFVEQFGAVSDLAAQTDPLDLASLERDLAYLASRAVLALVDDTDLSVVRAKTAIDSALTAPDPRTALIDA</sequence>
<keyword evidence="3 5" id="KW-0378">Hydrolase</keyword>
<evidence type="ECO:0000313" key="12">
    <source>
        <dbReference type="Proteomes" id="UP000633943"/>
    </source>
</evidence>
<dbReference type="InterPro" id="IPR044060">
    <property type="entry name" value="Bacterial_rp_domain"/>
</dbReference>
<dbReference type="InterPro" id="IPR050131">
    <property type="entry name" value="Peptidase_S8_subtilisin-like"/>
</dbReference>
<dbReference type="Gene3D" id="3.40.50.200">
    <property type="entry name" value="Peptidase S8/S53 domain"/>
    <property type="match status" value="1"/>
</dbReference>
<dbReference type="Pfam" id="PF00082">
    <property type="entry name" value="Peptidase_S8"/>
    <property type="match status" value="1"/>
</dbReference>
<feature type="domain" description="DUF4214" evidence="9">
    <location>
        <begin position="1038"/>
        <end position="1099"/>
    </location>
</feature>
<dbReference type="InterPro" id="IPR025282">
    <property type="entry name" value="DUF4214"/>
</dbReference>
<comment type="caution">
    <text evidence="11">The sequence shown here is derived from an EMBL/GenBank/DDBJ whole genome shotgun (WGS) entry which is preliminary data.</text>
</comment>
<organism evidence="11 12">
    <name type="scientific">Aromatoleum bremense</name>
    <dbReference type="NCBI Taxonomy" id="76115"/>
    <lineage>
        <taxon>Bacteria</taxon>
        <taxon>Pseudomonadati</taxon>
        <taxon>Pseudomonadota</taxon>
        <taxon>Betaproteobacteria</taxon>
        <taxon>Rhodocyclales</taxon>
        <taxon>Rhodocyclaceae</taxon>
        <taxon>Aromatoleum</taxon>
    </lineage>
</organism>
<evidence type="ECO:0000259" key="7">
    <source>
        <dbReference type="Pfam" id="PF00082"/>
    </source>
</evidence>
<dbReference type="Pfam" id="PF13946">
    <property type="entry name" value="DUF4214"/>
    <property type="match status" value="1"/>
</dbReference>
<evidence type="ECO:0000256" key="1">
    <source>
        <dbReference type="ARBA" id="ARBA00011073"/>
    </source>
</evidence>
<dbReference type="InterPro" id="IPR023828">
    <property type="entry name" value="Peptidase_S8_Ser-AS"/>
</dbReference>